<feature type="domain" description="ABC transmembrane type-1" evidence="11">
    <location>
        <begin position="18"/>
        <end position="300"/>
    </location>
</feature>
<keyword evidence="3" id="KW-1003">Cell membrane</keyword>
<feature type="transmembrane region" description="Helical" evidence="9">
    <location>
        <begin position="238"/>
        <end position="259"/>
    </location>
</feature>
<dbReference type="PROSITE" id="PS00211">
    <property type="entry name" value="ABC_TRANSPORTER_1"/>
    <property type="match status" value="1"/>
</dbReference>
<dbReference type="AlphaFoldDB" id="A0A505CVE1"/>
<keyword evidence="5" id="KW-0547">Nucleotide-binding</keyword>
<evidence type="ECO:0000313" key="13">
    <source>
        <dbReference type="Proteomes" id="UP000317378"/>
    </source>
</evidence>
<evidence type="ECO:0000259" key="11">
    <source>
        <dbReference type="PROSITE" id="PS50929"/>
    </source>
</evidence>
<dbReference type="CDD" id="cd18548">
    <property type="entry name" value="ABC_6TM_Tm287_like"/>
    <property type="match status" value="1"/>
</dbReference>
<proteinExistence type="predicted"/>
<evidence type="ECO:0000256" key="4">
    <source>
        <dbReference type="ARBA" id="ARBA00022692"/>
    </source>
</evidence>
<dbReference type="GO" id="GO:0005886">
    <property type="term" value="C:plasma membrane"/>
    <property type="evidence" value="ECO:0007669"/>
    <property type="project" value="UniProtKB-SubCell"/>
</dbReference>
<dbReference type="InterPro" id="IPR039421">
    <property type="entry name" value="Type_1_exporter"/>
</dbReference>
<comment type="caution">
    <text evidence="12">The sequence shown here is derived from an EMBL/GenBank/DDBJ whole genome shotgun (WGS) entry which is preliminary data.</text>
</comment>
<dbReference type="SUPFAM" id="SSF52540">
    <property type="entry name" value="P-loop containing nucleoside triphosphate hydrolases"/>
    <property type="match status" value="1"/>
</dbReference>
<dbReference type="FunFam" id="3.40.50.300:FF:000854">
    <property type="entry name" value="Multidrug ABC transporter ATP-binding protein"/>
    <property type="match status" value="1"/>
</dbReference>
<dbReference type="InterPro" id="IPR003593">
    <property type="entry name" value="AAA+_ATPase"/>
</dbReference>
<feature type="domain" description="ABC transporter" evidence="10">
    <location>
        <begin position="336"/>
        <end position="569"/>
    </location>
</feature>
<evidence type="ECO:0000256" key="2">
    <source>
        <dbReference type="ARBA" id="ARBA00022448"/>
    </source>
</evidence>
<dbReference type="Pfam" id="PF00005">
    <property type="entry name" value="ABC_tran"/>
    <property type="match status" value="1"/>
</dbReference>
<evidence type="ECO:0000256" key="1">
    <source>
        <dbReference type="ARBA" id="ARBA00004651"/>
    </source>
</evidence>
<dbReference type="SMART" id="SM00382">
    <property type="entry name" value="AAA"/>
    <property type="match status" value="1"/>
</dbReference>
<dbReference type="RefSeq" id="WP_119106796.1">
    <property type="nucleotide sequence ID" value="NZ_QXMJ01000352.1"/>
</dbReference>
<evidence type="ECO:0000313" key="12">
    <source>
        <dbReference type="EMBL" id="TPQ15524.1"/>
    </source>
</evidence>
<dbReference type="PANTHER" id="PTHR43394:SF1">
    <property type="entry name" value="ATP-BINDING CASSETTE SUB-FAMILY B MEMBER 10, MITOCHONDRIAL"/>
    <property type="match status" value="1"/>
</dbReference>
<keyword evidence="13" id="KW-1185">Reference proteome</keyword>
<dbReference type="FunFam" id="1.20.1560.10:FF:000040">
    <property type="entry name" value="Multidrug ABC transporter ATP-binding protein"/>
    <property type="match status" value="1"/>
</dbReference>
<dbReference type="OrthoDB" id="9806127at2"/>
<dbReference type="GO" id="GO:0005524">
    <property type="term" value="F:ATP binding"/>
    <property type="evidence" value="ECO:0007669"/>
    <property type="project" value="UniProtKB-KW"/>
</dbReference>
<reference evidence="12 13" key="1">
    <citation type="submission" date="2019-06" db="EMBL/GenBank/DDBJ databases">
        <title>Streptomyces sporangiiformans sp. nov., a novel actinomycete isolated from soil in Mount Song.</title>
        <authorList>
            <person name="Han L."/>
        </authorList>
    </citation>
    <scope>NUCLEOTIDE SEQUENCE [LARGE SCALE GENOMIC DNA]</scope>
    <source>
        <strain evidence="12 13">NEAU-SSA 1</strain>
    </source>
</reference>
<dbReference type="Proteomes" id="UP000317378">
    <property type="component" value="Unassembled WGS sequence"/>
</dbReference>
<evidence type="ECO:0000259" key="10">
    <source>
        <dbReference type="PROSITE" id="PS50893"/>
    </source>
</evidence>
<dbReference type="InterPro" id="IPR027417">
    <property type="entry name" value="P-loop_NTPase"/>
</dbReference>
<dbReference type="InterPro" id="IPR011527">
    <property type="entry name" value="ABC1_TM_dom"/>
</dbReference>
<evidence type="ECO:0000256" key="5">
    <source>
        <dbReference type="ARBA" id="ARBA00022741"/>
    </source>
</evidence>
<feature type="transmembrane region" description="Helical" evidence="9">
    <location>
        <begin position="127"/>
        <end position="151"/>
    </location>
</feature>
<evidence type="ECO:0000256" key="8">
    <source>
        <dbReference type="ARBA" id="ARBA00023136"/>
    </source>
</evidence>
<dbReference type="SUPFAM" id="SSF90123">
    <property type="entry name" value="ABC transporter transmembrane region"/>
    <property type="match status" value="1"/>
</dbReference>
<evidence type="ECO:0000256" key="3">
    <source>
        <dbReference type="ARBA" id="ARBA00022475"/>
    </source>
</evidence>
<keyword evidence="6 12" id="KW-0067">ATP-binding</keyword>
<keyword evidence="8 9" id="KW-0472">Membrane</keyword>
<feature type="transmembrane region" description="Helical" evidence="9">
    <location>
        <begin position="157"/>
        <end position="176"/>
    </location>
</feature>
<gene>
    <name evidence="12" type="ORF">FGD71_047145</name>
</gene>
<dbReference type="InterPro" id="IPR017871">
    <property type="entry name" value="ABC_transporter-like_CS"/>
</dbReference>
<dbReference type="InterPro" id="IPR036640">
    <property type="entry name" value="ABC1_TM_sf"/>
</dbReference>
<sequence>MLIRLLRTYLRPYKKPIALLVLLQFLQTCATLYLPTLNADIIDDGVVKGDSGYILSFGALMIGVSLAQVVCNIGAVYYGARTASAVGRDIRAGVFDRVQSFSAREVGHFGAPSLITRTTNDVQQVQMLALMTFTLMVSAPIMCVGGIVMALGLDVPLSGVLLAVVPVLGIAVSLIVRRLRPLFRAMQERLDTVNRVLREQITGNRVIRAFVRDAYEEERFRKANVDLTEVSLGTGRMLALMFPIVMTVVNVSSIAVVWFGAHRIDSGGMEIGALTAFLAYLMQIVMSVMMATFMFMMVPRAEVCAERIQEVLETRSSVVPPTAPVRELRRHGHLEIRGAGFRYPGAEEPVLKSIDLVARPGETTAVIGSTGSGKSTLLGLVPRLFDATDGDVLVDGVDVRTLEPRLLARTVGLVPQKPYLFAGTVATNLRYGNPDASDEELWHALEVAQAKDFVERLESGIDSPIAQGGTNVSGGQRQRLAIARTLVQRPEIYLFDDSFSALDYATDAALRTALARETAEATVVIVAQRVSTIRDADRIVVLDEGRVVGTGRHNELMAENETYREIVLSQLTEAEAA</sequence>
<dbReference type="GO" id="GO:0016887">
    <property type="term" value="F:ATP hydrolysis activity"/>
    <property type="evidence" value="ECO:0007669"/>
    <property type="project" value="InterPro"/>
</dbReference>
<dbReference type="PROSITE" id="PS50893">
    <property type="entry name" value="ABC_TRANSPORTER_2"/>
    <property type="match status" value="1"/>
</dbReference>
<organism evidence="12 13">
    <name type="scientific">Streptomyces sporangiiformans</name>
    <dbReference type="NCBI Taxonomy" id="2315329"/>
    <lineage>
        <taxon>Bacteria</taxon>
        <taxon>Bacillati</taxon>
        <taxon>Actinomycetota</taxon>
        <taxon>Actinomycetes</taxon>
        <taxon>Kitasatosporales</taxon>
        <taxon>Streptomycetaceae</taxon>
        <taxon>Streptomyces</taxon>
    </lineage>
</organism>
<dbReference type="Gene3D" id="3.40.50.300">
    <property type="entry name" value="P-loop containing nucleotide triphosphate hydrolases"/>
    <property type="match status" value="1"/>
</dbReference>
<dbReference type="Pfam" id="PF00664">
    <property type="entry name" value="ABC_membrane"/>
    <property type="match status" value="1"/>
</dbReference>
<dbReference type="Gene3D" id="1.20.1560.10">
    <property type="entry name" value="ABC transporter type 1, transmembrane domain"/>
    <property type="match status" value="1"/>
</dbReference>
<dbReference type="InterPro" id="IPR003439">
    <property type="entry name" value="ABC_transporter-like_ATP-bd"/>
</dbReference>
<evidence type="ECO:0000256" key="6">
    <source>
        <dbReference type="ARBA" id="ARBA00022840"/>
    </source>
</evidence>
<feature type="transmembrane region" description="Helical" evidence="9">
    <location>
        <begin position="54"/>
        <end position="78"/>
    </location>
</feature>
<dbReference type="EMBL" id="VCHX02000352">
    <property type="protein sequence ID" value="TPQ15524.1"/>
    <property type="molecule type" value="Genomic_DNA"/>
</dbReference>
<evidence type="ECO:0000256" key="7">
    <source>
        <dbReference type="ARBA" id="ARBA00022989"/>
    </source>
</evidence>
<feature type="transmembrane region" description="Helical" evidence="9">
    <location>
        <begin position="271"/>
        <end position="298"/>
    </location>
</feature>
<accession>A0A505CVE1</accession>
<keyword evidence="7 9" id="KW-1133">Transmembrane helix</keyword>
<name>A0A505CVE1_9ACTN</name>
<comment type="subcellular location">
    <subcellularLocation>
        <location evidence="1">Cell membrane</location>
        <topology evidence="1">Multi-pass membrane protein</topology>
    </subcellularLocation>
</comment>
<keyword evidence="4 9" id="KW-0812">Transmembrane</keyword>
<keyword evidence="2" id="KW-0813">Transport</keyword>
<dbReference type="PANTHER" id="PTHR43394">
    <property type="entry name" value="ATP-DEPENDENT PERMEASE MDL1, MITOCHONDRIAL"/>
    <property type="match status" value="1"/>
</dbReference>
<protein>
    <submittedName>
        <fullName evidence="12">ABC transporter ATP-binding protein</fullName>
    </submittedName>
</protein>
<dbReference type="PROSITE" id="PS50929">
    <property type="entry name" value="ABC_TM1F"/>
    <property type="match status" value="1"/>
</dbReference>
<evidence type="ECO:0000256" key="9">
    <source>
        <dbReference type="SAM" id="Phobius"/>
    </source>
</evidence>
<dbReference type="GO" id="GO:0015421">
    <property type="term" value="F:ABC-type oligopeptide transporter activity"/>
    <property type="evidence" value="ECO:0007669"/>
    <property type="project" value="TreeGrafter"/>
</dbReference>